<keyword evidence="3" id="KW-1185">Reference proteome</keyword>
<gene>
    <name evidence="2" type="ORF">Mrose_02807</name>
</gene>
<evidence type="ECO:0000313" key="3">
    <source>
        <dbReference type="Proteomes" id="UP000265341"/>
    </source>
</evidence>
<organism evidence="2 3">
    <name type="scientific">Calidithermus roseus</name>
    <dbReference type="NCBI Taxonomy" id="1644118"/>
    <lineage>
        <taxon>Bacteria</taxon>
        <taxon>Thermotogati</taxon>
        <taxon>Deinococcota</taxon>
        <taxon>Deinococci</taxon>
        <taxon>Thermales</taxon>
        <taxon>Thermaceae</taxon>
        <taxon>Calidithermus</taxon>
    </lineage>
</organism>
<evidence type="ECO:0000256" key="1">
    <source>
        <dbReference type="SAM" id="MobiDB-lite"/>
    </source>
</evidence>
<feature type="region of interest" description="Disordered" evidence="1">
    <location>
        <begin position="227"/>
        <end position="266"/>
    </location>
</feature>
<feature type="region of interest" description="Disordered" evidence="1">
    <location>
        <begin position="125"/>
        <end position="146"/>
    </location>
</feature>
<feature type="compositionally biased region" description="Low complexity" evidence="1">
    <location>
        <begin position="240"/>
        <end position="254"/>
    </location>
</feature>
<sequence>MPPGLEDFRAALRAQRGSLFLVAALVAKQAACPPGPVQAQRQGAVGAHGLPVAVLAAQQGAVAPPGHQHHCLALLLGHLLQQVDRRSRDGPAPLPPHVEQVKAGGLEGQLVPLTQLPLGLEAAHQRDGGVGDARPPGPQLGQVGDEGPRARRELVGVVALLHHHDAVGAEGEQQALVGGEDRLEGPQPLSGDLVEDLAAQLGREFAVEGEGLGKVRQAALELGHLGKEHQGGPLAHQGTQGAQAQEPAPPADALGFGGQGQGLEGAPLDAGQLERQLLEGGVAFVHQGPDHACAHPGLLGQRGHALGLAQGVQGLQGQAALGAETAVGGLEGEQDLPRGTLLLDELLEHPALAQVVQQLGVEAPTLLPALRQALQAAGQHAGGGTGEQAQAVLEGGLEEGQQVAQHGAQGGKELLGGLLEKVDVLGPEPGVGLEVGHRVAQGEALVSAVLEAHHHPHPQLAAPGHHHPPPQGLPLRGVRGQVAHGLQRQGQGHAQHLHAPYHNRLWLKRGELGQ</sequence>
<dbReference type="AlphaFoldDB" id="A0A399EPH3"/>
<name>A0A399EPH3_9DEIN</name>
<comment type="caution">
    <text evidence="2">The sequence shown here is derived from an EMBL/GenBank/DDBJ whole genome shotgun (WGS) entry which is preliminary data.</text>
</comment>
<reference evidence="2 3" key="1">
    <citation type="submission" date="2018-08" db="EMBL/GenBank/DDBJ databases">
        <title>Meiothermus roseus NBRC 110900 genome sequencing project.</title>
        <authorList>
            <person name="Da Costa M.S."/>
            <person name="Albuquerque L."/>
            <person name="Raposo P."/>
            <person name="Froufe H.J.C."/>
            <person name="Barroso C.S."/>
            <person name="Egas C."/>
        </authorList>
    </citation>
    <scope>NUCLEOTIDE SEQUENCE [LARGE SCALE GENOMIC DNA]</scope>
    <source>
        <strain evidence="2 3">NBRC 110900</strain>
    </source>
</reference>
<dbReference type="EMBL" id="QWLA01000064">
    <property type="protein sequence ID" value="RIH84041.1"/>
    <property type="molecule type" value="Genomic_DNA"/>
</dbReference>
<evidence type="ECO:0000313" key="2">
    <source>
        <dbReference type="EMBL" id="RIH84041.1"/>
    </source>
</evidence>
<protein>
    <submittedName>
        <fullName evidence="2">Uncharacterized protein</fullName>
    </submittedName>
</protein>
<proteinExistence type="predicted"/>
<dbReference type="Proteomes" id="UP000265341">
    <property type="component" value="Unassembled WGS sequence"/>
</dbReference>
<accession>A0A399EPH3</accession>